<proteinExistence type="predicted"/>
<protein>
    <submittedName>
        <fullName evidence="1">Uncharacterized protein</fullName>
    </submittedName>
</protein>
<dbReference type="AlphaFoldDB" id="A0AAQ1R1Y3"/>
<name>A0AAQ1R1Y3_9PSED</name>
<keyword evidence="2" id="KW-1185">Reference proteome</keyword>
<dbReference type="EMBL" id="FOLS01000060">
    <property type="protein sequence ID" value="SFE05659.1"/>
    <property type="molecule type" value="Genomic_DNA"/>
</dbReference>
<dbReference type="Proteomes" id="UP000183385">
    <property type="component" value="Unassembled WGS sequence"/>
</dbReference>
<sequence length="24" mass="2574">LLQIAYGVLKSGQPYNVELALARG</sequence>
<accession>A0AAQ1R1Y3</accession>
<feature type="non-terminal residue" evidence="1">
    <location>
        <position position="1"/>
    </location>
</feature>
<evidence type="ECO:0000313" key="2">
    <source>
        <dbReference type="Proteomes" id="UP000183385"/>
    </source>
</evidence>
<reference evidence="1 2" key="1">
    <citation type="submission" date="2016-10" db="EMBL/GenBank/DDBJ databases">
        <authorList>
            <person name="Varghese N."/>
            <person name="Submissions S."/>
        </authorList>
    </citation>
    <scope>NUCLEOTIDE SEQUENCE [LARGE SCALE GENOMIC DNA]</scope>
    <source>
        <strain evidence="1 2">LMG 18378</strain>
    </source>
</reference>
<gene>
    <name evidence="1" type="ORF">SAMN05216577_1601</name>
</gene>
<comment type="caution">
    <text evidence="1">The sequence shown here is derived from an EMBL/GenBank/DDBJ whole genome shotgun (WGS) entry which is preliminary data.</text>
</comment>
<organism evidence="1 2">
    <name type="scientific">Pseudomonas citronellolis</name>
    <dbReference type="NCBI Taxonomy" id="53408"/>
    <lineage>
        <taxon>Bacteria</taxon>
        <taxon>Pseudomonadati</taxon>
        <taxon>Pseudomonadota</taxon>
        <taxon>Gammaproteobacteria</taxon>
        <taxon>Pseudomonadales</taxon>
        <taxon>Pseudomonadaceae</taxon>
        <taxon>Pseudomonas</taxon>
    </lineage>
</organism>
<evidence type="ECO:0000313" key="1">
    <source>
        <dbReference type="EMBL" id="SFE05659.1"/>
    </source>
</evidence>